<dbReference type="Proteomes" id="UP000018745">
    <property type="component" value="Chromosome"/>
</dbReference>
<proteinExistence type="predicted"/>
<reference evidence="1 2" key="1">
    <citation type="journal article" date="2014" name="Genome Announc.">
        <title>Complete Genome Sequence of Mycoplasma ovis Strain Michigan, a Hemoplasma of Sheep with Two Distinct 16S rRNA Genes.</title>
        <authorList>
            <person name="Deshuillers P.L."/>
            <person name="Santos A.P."/>
            <person name="do Nascimento N.C."/>
            <person name="Hampel J.A."/>
            <person name="Bergin I.L."/>
            <person name="Dyson M.C."/>
            <person name="Messick J.B."/>
        </authorList>
    </citation>
    <scope>NUCLEOTIDE SEQUENCE [LARGE SCALE GENOMIC DNA]</scope>
    <source>
        <strain evidence="1 2">Michigan</strain>
    </source>
</reference>
<keyword evidence="2" id="KW-1185">Reference proteome</keyword>
<dbReference type="EMBL" id="CP006935">
    <property type="protein sequence ID" value="AHC40501.1"/>
    <property type="molecule type" value="Genomic_DNA"/>
</dbReference>
<gene>
    <name evidence="1" type="ORF">OVS_03845</name>
</gene>
<organism evidence="1 2">
    <name type="scientific">Mycoplasma ovis str. Michigan</name>
    <dbReference type="NCBI Taxonomy" id="1415773"/>
    <lineage>
        <taxon>Bacteria</taxon>
        <taxon>Bacillati</taxon>
        <taxon>Mycoplasmatota</taxon>
        <taxon>Mollicutes</taxon>
        <taxon>Mycoplasmataceae</taxon>
        <taxon>Mycoplasma</taxon>
    </lineage>
</organism>
<protein>
    <submittedName>
        <fullName evidence="1">Uncharacterized protein</fullName>
    </submittedName>
</protein>
<name>A0ABM5P1Y8_9MOLU</name>
<evidence type="ECO:0000313" key="2">
    <source>
        <dbReference type="Proteomes" id="UP000018745"/>
    </source>
</evidence>
<evidence type="ECO:0000313" key="1">
    <source>
        <dbReference type="EMBL" id="AHC40501.1"/>
    </source>
</evidence>
<accession>A0ABM5P1Y8</accession>
<sequence length="29" mass="3470">MVVIKKYLIRIDEGQFVLSSKEQNNWPSF</sequence>